<dbReference type="InterPro" id="IPR000718">
    <property type="entry name" value="Peptidase_M13"/>
</dbReference>
<evidence type="ECO:0000256" key="4">
    <source>
        <dbReference type="ARBA" id="ARBA00022723"/>
    </source>
</evidence>
<dbReference type="InterPro" id="IPR008753">
    <property type="entry name" value="Peptidase_M13_N"/>
</dbReference>
<dbReference type="CDD" id="cd08662">
    <property type="entry name" value="M13"/>
    <property type="match status" value="1"/>
</dbReference>
<keyword evidence="6" id="KW-0862">Zinc</keyword>
<reference evidence="10 11" key="1">
    <citation type="submission" date="2019-05" db="EMBL/GenBank/DDBJ databases">
        <authorList>
            <person name="Lee S.D."/>
        </authorList>
    </citation>
    <scope>NUCLEOTIDE SEQUENCE [LARGE SCALE GENOMIC DNA]</scope>
    <source>
        <strain evidence="10 11">C5-26</strain>
    </source>
</reference>
<dbReference type="Gene3D" id="3.40.390.10">
    <property type="entry name" value="Collagenase (Catalytic Domain)"/>
    <property type="match status" value="1"/>
</dbReference>
<keyword evidence="4" id="KW-0479">Metal-binding</keyword>
<evidence type="ECO:0000259" key="8">
    <source>
        <dbReference type="Pfam" id="PF01431"/>
    </source>
</evidence>
<dbReference type="GO" id="GO:0016485">
    <property type="term" value="P:protein processing"/>
    <property type="evidence" value="ECO:0007669"/>
    <property type="project" value="TreeGrafter"/>
</dbReference>
<dbReference type="Pfam" id="PF01431">
    <property type="entry name" value="Peptidase_M13"/>
    <property type="match status" value="1"/>
</dbReference>
<comment type="similarity">
    <text evidence="2">Belongs to the peptidase M13 family.</text>
</comment>
<gene>
    <name evidence="10" type="ORF">FGL98_20880</name>
</gene>
<dbReference type="Pfam" id="PF05649">
    <property type="entry name" value="Peptidase_M13_N"/>
    <property type="match status" value="1"/>
</dbReference>
<dbReference type="InterPro" id="IPR024079">
    <property type="entry name" value="MetalloPept_cat_dom_sf"/>
</dbReference>
<comment type="cofactor">
    <cofactor evidence="1">
        <name>Zn(2+)</name>
        <dbReference type="ChEBI" id="CHEBI:29105"/>
    </cofactor>
</comment>
<dbReference type="Proteomes" id="UP000320244">
    <property type="component" value="Unassembled WGS sequence"/>
</dbReference>
<dbReference type="InterPro" id="IPR018497">
    <property type="entry name" value="Peptidase_M13_C"/>
</dbReference>
<evidence type="ECO:0000256" key="1">
    <source>
        <dbReference type="ARBA" id="ARBA00001947"/>
    </source>
</evidence>
<dbReference type="InterPro" id="IPR042089">
    <property type="entry name" value="Peptidase_M13_dom_2"/>
</dbReference>
<accession>A0A563DTD5</accession>
<keyword evidence="3" id="KW-0645">Protease</keyword>
<evidence type="ECO:0000256" key="3">
    <source>
        <dbReference type="ARBA" id="ARBA00022670"/>
    </source>
</evidence>
<comment type="caution">
    <text evidence="10">The sequence shown here is derived from an EMBL/GenBank/DDBJ whole genome shotgun (WGS) entry which is preliminary data.</text>
</comment>
<dbReference type="PROSITE" id="PS51885">
    <property type="entry name" value="NEPRILYSIN"/>
    <property type="match status" value="1"/>
</dbReference>
<reference evidence="10 11" key="2">
    <citation type="submission" date="2019-08" db="EMBL/GenBank/DDBJ databases">
        <title>Jejuicoccus antrihumi gen. nov., sp. nov., a new member of the family Dermacoccaceae isolated from a cave.</title>
        <authorList>
            <person name="Schumann P."/>
            <person name="Kim I.S."/>
        </authorList>
    </citation>
    <scope>NUCLEOTIDE SEQUENCE [LARGE SCALE GENOMIC DNA]</scope>
    <source>
        <strain evidence="10 11">C5-26</strain>
    </source>
</reference>
<organism evidence="10 11">
    <name type="scientific">Leekyejoonella antrihumi</name>
    <dbReference type="NCBI Taxonomy" id="1660198"/>
    <lineage>
        <taxon>Bacteria</taxon>
        <taxon>Bacillati</taxon>
        <taxon>Actinomycetota</taxon>
        <taxon>Actinomycetes</taxon>
        <taxon>Micrococcales</taxon>
        <taxon>Dermacoccaceae</taxon>
        <taxon>Leekyejoonella</taxon>
    </lineage>
</organism>
<dbReference type="OrthoDB" id="9775677at2"/>
<evidence type="ECO:0000313" key="11">
    <source>
        <dbReference type="Proteomes" id="UP000320244"/>
    </source>
</evidence>
<keyword evidence="11" id="KW-1185">Reference proteome</keyword>
<dbReference type="GO" id="GO:0046872">
    <property type="term" value="F:metal ion binding"/>
    <property type="evidence" value="ECO:0007669"/>
    <property type="project" value="UniProtKB-KW"/>
</dbReference>
<dbReference type="SUPFAM" id="SSF55486">
    <property type="entry name" value="Metalloproteases ('zincins'), catalytic domain"/>
    <property type="match status" value="1"/>
</dbReference>
<dbReference type="EMBL" id="VCQV01000040">
    <property type="protein sequence ID" value="TWP33510.1"/>
    <property type="molecule type" value="Genomic_DNA"/>
</dbReference>
<name>A0A563DTD5_9MICO</name>
<evidence type="ECO:0000256" key="7">
    <source>
        <dbReference type="ARBA" id="ARBA00023049"/>
    </source>
</evidence>
<dbReference type="PRINTS" id="PR00786">
    <property type="entry name" value="NEPRILYSIN"/>
</dbReference>
<evidence type="ECO:0000313" key="10">
    <source>
        <dbReference type="EMBL" id="TWP33510.1"/>
    </source>
</evidence>
<evidence type="ECO:0000256" key="2">
    <source>
        <dbReference type="ARBA" id="ARBA00007357"/>
    </source>
</evidence>
<dbReference type="AlphaFoldDB" id="A0A563DTD5"/>
<evidence type="ECO:0000256" key="6">
    <source>
        <dbReference type="ARBA" id="ARBA00022833"/>
    </source>
</evidence>
<proteinExistence type="inferred from homology"/>
<dbReference type="PANTHER" id="PTHR11733">
    <property type="entry name" value="ZINC METALLOPROTEASE FAMILY M13 NEPRILYSIN-RELATED"/>
    <property type="match status" value="1"/>
</dbReference>
<dbReference type="GO" id="GO:0004222">
    <property type="term" value="F:metalloendopeptidase activity"/>
    <property type="evidence" value="ECO:0007669"/>
    <property type="project" value="InterPro"/>
</dbReference>
<dbReference type="Gene3D" id="1.10.1380.10">
    <property type="entry name" value="Neutral endopeptidase , domain2"/>
    <property type="match status" value="1"/>
</dbReference>
<evidence type="ECO:0000259" key="9">
    <source>
        <dbReference type="Pfam" id="PF05649"/>
    </source>
</evidence>
<dbReference type="GO" id="GO:0005886">
    <property type="term" value="C:plasma membrane"/>
    <property type="evidence" value="ECO:0007669"/>
    <property type="project" value="TreeGrafter"/>
</dbReference>
<sequence length="649" mass="72214">MKSGITATFDESVRPQDDLFGYVNNVWVKESKIPEDRARYGSFDRLREEAESSVRAIVEDAAASVSPKGSPSRKVGDLYASFMDTAKIEALGAAPLAADLRSIRAVLELSSLVKEMGRLTRLGVPCAVAPYVTADAKDTEQYIVYVEQEGLGLPNESYYREDKYAEIRDQYVAHIERMLSLAGVRDAAELAPQVMEVDTRIASAHWNVVATRDAVKTYNKFEFAALSDLAPHFDWTAWAHGLNAPHGGLDHVVVREPSFLQGLSDALRDLPMASWKAWLSWRLVSAQAPYLHAALVDESFDFNGRVLSGTPQLKERWKRGVELVEGALGEAAGELYVAQHFPPRAKERMAELVANLVEAYRRDFQTLEWMSAETRARALDKLAKFTPKIGYPDKWRDYGTLEIDADDLVGNVERAARFEMTRELAKVGEPIDRTEWLITPQTVNAYYHPMMNEIVFPAAILQPPFFDVDADDAVNYGGIGAVIGHEIGHGFDDQGSRYDGDGTLTDWWTQEDRERFDERAKALVAQFDALEPADAPGHSVNGGLTVGENIGDLGGLTIGHMAFQIASQQHPSPVLDGFTGEQRFFLGWAQVWCGKAREAEAVRLLAIDPHAPMDCRANVARNLREYHEAFDVEAGDGMYLSPQEQVRIF</sequence>
<protein>
    <submittedName>
        <fullName evidence="10">Peptidase M13</fullName>
    </submittedName>
</protein>
<dbReference type="RefSeq" id="WP_146320138.1">
    <property type="nucleotide sequence ID" value="NZ_VCQV01000040.1"/>
</dbReference>
<keyword evidence="5" id="KW-0378">Hydrolase</keyword>
<feature type="domain" description="Peptidase M13 N-terminal" evidence="9">
    <location>
        <begin position="15"/>
        <end position="392"/>
    </location>
</feature>
<dbReference type="PANTHER" id="PTHR11733:SF167">
    <property type="entry name" value="FI17812P1-RELATED"/>
    <property type="match status" value="1"/>
</dbReference>
<keyword evidence="7" id="KW-0482">Metalloprotease</keyword>
<evidence type="ECO:0000256" key="5">
    <source>
        <dbReference type="ARBA" id="ARBA00022801"/>
    </source>
</evidence>
<feature type="domain" description="Peptidase M13 C-terminal" evidence="8">
    <location>
        <begin position="444"/>
        <end position="646"/>
    </location>
</feature>